<evidence type="ECO:0000313" key="3">
    <source>
        <dbReference type="EMBL" id="KOO31519.1"/>
    </source>
</evidence>
<evidence type="ECO:0000256" key="1">
    <source>
        <dbReference type="ARBA" id="ARBA00008306"/>
    </source>
</evidence>
<dbReference type="InterPro" id="IPR051624">
    <property type="entry name" value="RMD1/Sad1-interacting"/>
</dbReference>
<comment type="similarity">
    <text evidence="1">Belongs to the RMD1/sif2 family.</text>
</comment>
<dbReference type="Proteomes" id="UP000037460">
    <property type="component" value="Unassembled WGS sequence"/>
</dbReference>
<gene>
    <name evidence="3" type="ORF">Ctob_014879</name>
</gene>
<protein>
    <submittedName>
        <fullName evidence="3">Sporulation protein rmd1</fullName>
    </submittedName>
</protein>
<organism evidence="3 4">
    <name type="scientific">Chrysochromulina tobinii</name>
    <dbReference type="NCBI Taxonomy" id="1460289"/>
    <lineage>
        <taxon>Eukaryota</taxon>
        <taxon>Haptista</taxon>
        <taxon>Haptophyta</taxon>
        <taxon>Prymnesiophyceae</taxon>
        <taxon>Prymnesiales</taxon>
        <taxon>Chrysochromulinaceae</taxon>
        <taxon>Chrysochromulina</taxon>
    </lineage>
</organism>
<proteinExistence type="inferred from homology"/>
<evidence type="ECO:0000313" key="4">
    <source>
        <dbReference type="Proteomes" id="UP000037460"/>
    </source>
</evidence>
<dbReference type="GO" id="GO:0005739">
    <property type="term" value="C:mitochondrion"/>
    <property type="evidence" value="ECO:0007669"/>
    <property type="project" value="UniProtKB-ARBA"/>
</dbReference>
<keyword evidence="4" id="KW-1185">Reference proteome</keyword>
<dbReference type="OrthoDB" id="242766at2759"/>
<name>A0A0M0JY79_9EUKA</name>
<dbReference type="InterPro" id="IPR003734">
    <property type="entry name" value="DUF155"/>
</dbReference>
<reference evidence="4" key="1">
    <citation type="journal article" date="2015" name="PLoS Genet.">
        <title>Genome Sequence and Transcriptome Analyses of Chrysochromulina tobin: Metabolic Tools for Enhanced Algal Fitness in the Prominent Order Prymnesiales (Haptophyceae).</title>
        <authorList>
            <person name="Hovde B.T."/>
            <person name="Deodato C.R."/>
            <person name="Hunsperger H.M."/>
            <person name="Ryken S.A."/>
            <person name="Yost W."/>
            <person name="Jha R.K."/>
            <person name="Patterson J."/>
            <person name="Monnat R.J. Jr."/>
            <person name="Barlow S.B."/>
            <person name="Starkenburg S.R."/>
            <person name="Cattolico R.A."/>
        </authorList>
    </citation>
    <scope>NUCLEOTIDE SEQUENCE</scope>
    <source>
        <strain evidence="4">CCMP291</strain>
    </source>
</reference>
<sequence>MERILGSVKRIVRQGRPSLLLRFLPPYLGGVESGARTMQRLLLMREFNFDDSIMSTPDWLWEQPEREAMYDAMVSEYEIEDRIEAINQQLDYAQATMQTLKDDAHHQHSTFLEYAIVLLIAFEVLVEIHSLGWIEWPSLLDRNKREQTGFVTPK</sequence>
<dbReference type="Pfam" id="PF02582">
    <property type="entry name" value="DUF155"/>
    <property type="match status" value="1"/>
</dbReference>
<evidence type="ECO:0000259" key="2">
    <source>
        <dbReference type="Pfam" id="PF02582"/>
    </source>
</evidence>
<dbReference type="EMBL" id="JWZX01001996">
    <property type="protein sequence ID" value="KOO31519.1"/>
    <property type="molecule type" value="Genomic_DNA"/>
</dbReference>
<comment type="caution">
    <text evidence="3">The sequence shown here is derived from an EMBL/GenBank/DDBJ whole genome shotgun (WGS) entry which is preliminary data.</text>
</comment>
<dbReference type="PANTHER" id="PTHR16255">
    <property type="entry name" value="REQUIRED FOR MEIOTIC NUCLEAR DIVISION PROTEIN 1 HOMOLOG"/>
    <property type="match status" value="1"/>
</dbReference>
<dbReference type="PANTHER" id="PTHR16255:SF1">
    <property type="entry name" value="REQUIRED FOR MEIOTIC NUCLEAR DIVISION PROTEIN 1 HOMOLOG"/>
    <property type="match status" value="1"/>
</dbReference>
<dbReference type="AlphaFoldDB" id="A0A0M0JY79"/>
<accession>A0A0M0JY79</accession>
<feature type="domain" description="DUF155" evidence="2">
    <location>
        <begin position="39"/>
        <end position="87"/>
    </location>
</feature>